<evidence type="ECO:0000259" key="8">
    <source>
        <dbReference type="Pfam" id="PF12804"/>
    </source>
</evidence>
<dbReference type="InterPro" id="IPR029044">
    <property type="entry name" value="Nucleotide-diphossugar_trans"/>
</dbReference>
<evidence type="ECO:0000256" key="5">
    <source>
        <dbReference type="ARBA" id="ARBA00022842"/>
    </source>
</evidence>
<evidence type="ECO:0000313" key="9">
    <source>
        <dbReference type="EMBL" id="ACY24665.1"/>
    </source>
</evidence>
<dbReference type="EMBL" id="GQ996408">
    <property type="protein sequence ID" value="ACY24665.1"/>
    <property type="molecule type" value="Genomic_DNA"/>
</dbReference>
<dbReference type="GO" id="GO:0005525">
    <property type="term" value="F:GTP binding"/>
    <property type="evidence" value="ECO:0007669"/>
    <property type="project" value="UniProtKB-KW"/>
</dbReference>
<dbReference type="AlphaFoldDB" id="D8VMN0"/>
<evidence type="ECO:0000256" key="7">
    <source>
        <dbReference type="ARBA" id="ARBA00023150"/>
    </source>
</evidence>
<keyword evidence="3" id="KW-0479">Metal-binding</keyword>
<dbReference type="Gene3D" id="3.90.550.10">
    <property type="entry name" value="Spore Coat Polysaccharide Biosynthesis Protein SpsA, Chain A"/>
    <property type="match status" value="1"/>
</dbReference>
<keyword evidence="2" id="KW-0808">Transferase</keyword>
<organism evidence="9">
    <name type="scientific">uncultured organism</name>
    <dbReference type="NCBI Taxonomy" id="155900"/>
    <lineage>
        <taxon>unclassified sequences</taxon>
        <taxon>environmental samples</taxon>
    </lineage>
</organism>
<protein>
    <submittedName>
        <fullName evidence="9">MobA molybdopterin-guanine dinucleotide biosynthesis protein A</fullName>
    </submittedName>
</protein>
<sequence>MASLTLSDITAVLLAGGRGSRMGGVDKGLVLLDGQPLAAHALQRLLAQQGGPLGAVRINANRHPERYQALADQWLGAGSSPVLPDAVPDFSGPLAGMAAGLAHCPTPLLLIVPCDSPHFPLDLAQRLLQSLQTSGADLAMVQTRQQLAPGQWHSAKQPVFCLMKVELAEGLAAFLAQGGRKIGAWAAEQAVVYVPFDDADYGSNAFANANTQDELQGLAAHHNTMGTEHE</sequence>
<reference evidence="9" key="1">
    <citation type="submission" date="2009-09" db="EMBL/GenBank/DDBJ databases">
        <authorList>
            <person name="Beloqi A."/>
            <person name="Nechitaylo T.Y."/>
            <person name="Lopez-Cortes N."/>
            <person name="Vietes M."/>
            <person name="Polaina J."/>
            <person name="Strittmatter A."/>
            <person name="Reva O."/>
            <person name="Waliczek A."/>
            <person name="Golyshina O.V."/>
            <person name="Ferrer M."/>
            <person name="Golyshin P.N."/>
        </authorList>
    </citation>
    <scope>NUCLEOTIDE SEQUENCE</scope>
</reference>
<keyword evidence="5" id="KW-0460">Magnesium</keyword>
<dbReference type="CDD" id="cd02503">
    <property type="entry name" value="MobA"/>
    <property type="match status" value="1"/>
</dbReference>
<dbReference type="HAMAP" id="MF_00316">
    <property type="entry name" value="MobA"/>
    <property type="match status" value="1"/>
</dbReference>
<keyword evidence="7" id="KW-0501">Molybdenum cofactor biosynthesis</keyword>
<dbReference type="GO" id="GO:0046872">
    <property type="term" value="F:metal ion binding"/>
    <property type="evidence" value="ECO:0007669"/>
    <property type="project" value="UniProtKB-KW"/>
</dbReference>
<dbReference type="PANTHER" id="PTHR19136:SF81">
    <property type="entry name" value="MOLYBDENUM COFACTOR GUANYLYLTRANSFERASE"/>
    <property type="match status" value="1"/>
</dbReference>
<name>D8VMN0_9ZZZZ</name>
<keyword evidence="1" id="KW-0963">Cytoplasm</keyword>
<evidence type="ECO:0000256" key="2">
    <source>
        <dbReference type="ARBA" id="ARBA00022679"/>
    </source>
</evidence>
<dbReference type="NCBIfam" id="TIGR02665">
    <property type="entry name" value="molyb_mobA"/>
    <property type="match status" value="1"/>
</dbReference>
<proteinExistence type="inferred from homology"/>
<evidence type="ECO:0000256" key="3">
    <source>
        <dbReference type="ARBA" id="ARBA00022723"/>
    </source>
</evidence>
<reference evidence="9" key="2">
    <citation type="journal article" date="2010" name="Appl. Environ. Microbiol.">
        <title>Diversity of glycosyl hydrolases from cellulose-depleting communities enriched from casts of two earthworm species.</title>
        <authorList>
            <person name="Beloqui A."/>
            <person name="Nechitaylo T.Y."/>
            <person name="Lopez-Cortes N."/>
            <person name="Ghazi A."/>
            <person name="Guazzaroni M.E."/>
            <person name="Polaina J."/>
            <person name="Strittmatter A.W."/>
            <person name="Reva O."/>
            <person name="Waliczek A."/>
            <person name="Yakimov M.M."/>
            <person name="Golyshina O.V."/>
            <person name="Ferrer M."/>
            <person name="Golyshin P.N."/>
        </authorList>
    </citation>
    <scope>NUCLEOTIDE SEQUENCE</scope>
</reference>
<keyword evidence="4" id="KW-0547">Nucleotide-binding</keyword>
<keyword evidence="6" id="KW-0342">GTP-binding</keyword>
<dbReference type="Pfam" id="PF12804">
    <property type="entry name" value="NTP_transf_3"/>
    <property type="match status" value="1"/>
</dbReference>
<evidence type="ECO:0000256" key="1">
    <source>
        <dbReference type="ARBA" id="ARBA00022490"/>
    </source>
</evidence>
<evidence type="ECO:0000256" key="4">
    <source>
        <dbReference type="ARBA" id="ARBA00022741"/>
    </source>
</evidence>
<evidence type="ECO:0000256" key="6">
    <source>
        <dbReference type="ARBA" id="ARBA00023134"/>
    </source>
</evidence>
<dbReference type="PANTHER" id="PTHR19136">
    <property type="entry name" value="MOLYBDENUM COFACTOR GUANYLYLTRANSFERASE"/>
    <property type="match status" value="1"/>
</dbReference>
<accession>D8VMN0</accession>
<dbReference type="GO" id="GO:0016779">
    <property type="term" value="F:nucleotidyltransferase activity"/>
    <property type="evidence" value="ECO:0007669"/>
    <property type="project" value="TreeGrafter"/>
</dbReference>
<feature type="domain" description="MobA-like NTP transferase" evidence="8">
    <location>
        <begin position="11"/>
        <end position="184"/>
    </location>
</feature>
<dbReference type="InterPro" id="IPR013482">
    <property type="entry name" value="Molybde_CF_guanTrfase"/>
</dbReference>
<dbReference type="GO" id="GO:1902758">
    <property type="term" value="P:bis(molybdopterin guanine dinucleotide)molybdenum biosynthetic process"/>
    <property type="evidence" value="ECO:0007669"/>
    <property type="project" value="TreeGrafter"/>
</dbReference>
<dbReference type="InterPro" id="IPR025877">
    <property type="entry name" value="MobA-like_NTP_Trfase"/>
</dbReference>
<dbReference type="SUPFAM" id="SSF53448">
    <property type="entry name" value="Nucleotide-diphospho-sugar transferases"/>
    <property type="match status" value="1"/>
</dbReference>